<dbReference type="CDD" id="cd01393">
    <property type="entry name" value="RecA-like"/>
    <property type="match status" value="1"/>
</dbReference>
<evidence type="ECO:0000313" key="9">
    <source>
        <dbReference type="EMBL" id="KAK4143372.1"/>
    </source>
</evidence>
<dbReference type="RefSeq" id="XP_062636743.1">
    <property type="nucleotide sequence ID" value="XM_062777357.1"/>
</dbReference>
<evidence type="ECO:0000256" key="7">
    <source>
        <dbReference type="SAM" id="MobiDB-lite"/>
    </source>
</evidence>
<reference evidence="9" key="2">
    <citation type="submission" date="2023-05" db="EMBL/GenBank/DDBJ databases">
        <authorList>
            <consortium name="Lawrence Berkeley National Laboratory"/>
            <person name="Steindorff A."/>
            <person name="Hensen N."/>
            <person name="Bonometti L."/>
            <person name="Westerberg I."/>
            <person name="Brannstrom I.O."/>
            <person name="Guillou S."/>
            <person name="Cros-Aarteil S."/>
            <person name="Calhoun S."/>
            <person name="Haridas S."/>
            <person name="Kuo A."/>
            <person name="Mondo S."/>
            <person name="Pangilinan J."/>
            <person name="Riley R."/>
            <person name="Labutti K."/>
            <person name="Andreopoulos B."/>
            <person name="Lipzen A."/>
            <person name="Chen C."/>
            <person name="Yanf M."/>
            <person name="Daum C."/>
            <person name="Ng V."/>
            <person name="Clum A."/>
            <person name="Ohm R."/>
            <person name="Martin F."/>
            <person name="Silar P."/>
            <person name="Natvig D."/>
            <person name="Lalanne C."/>
            <person name="Gautier V."/>
            <person name="Ament-Velasquez S.L."/>
            <person name="Kruys A."/>
            <person name="Hutchinson M.I."/>
            <person name="Powell A.J."/>
            <person name="Barry K."/>
            <person name="Miller A.N."/>
            <person name="Grigoriev I.V."/>
            <person name="Debuchy R."/>
            <person name="Gladieux P."/>
            <person name="Thoren M.H."/>
            <person name="Johannesson H."/>
        </authorList>
    </citation>
    <scope>NUCLEOTIDE SEQUENCE</scope>
    <source>
        <strain evidence="9">CBS 141.50</strain>
    </source>
</reference>
<evidence type="ECO:0000256" key="2">
    <source>
        <dbReference type="ARBA" id="ARBA00022741"/>
    </source>
</evidence>
<dbReference type="GO" id="GO:0033063">
    <property type="term" value="C:Rad51B-Rad51C-Rad51D-XRCC2 complex"/>
    <property type="evidence" value="ECO:0007669"/>
    <property type="project" value="TreeGrafter"/>
</dbReference>
<evidence type="ECO:0000256" key="1">
    <source>
        <dbReference type="ARBA" id="ARBA00004123"/>
    </source>
</evidence>
<feature type="region of interest" description="Disordered" evidence="7">
    <location>
        <begin position="311"/>
        <end position="417"/>
    </location>
</feature>
<dbReference type="GO" id="GO:0007131">
    <property type="term" value="P:reciprocal meiotic recombination"/>
    <property type="evidence" value="ECO:0007669"/>
    <property type="project" value="TreeGrafter"/>
</dbReference>
<name>A0AAN6V1Z8_9PEZI</name>
<dbReference type="InterPro" id="IPR027417">
    <property type="entry name" value="P-loop_NTPase"/>
</dbReference>
<evidence type="ECO:0000256" key="5">
    <source>
        <dbReference type="ARBA" id="ARBA00023204"/>
    </source>
</evidence>
<sequence length="417" mass="44630">MLMMDYHALHGHDVSSFDLPSTHRLPTVSAAEALQALEEANSPGLITGLPSLDASLDPVLGSGQGGIQKGHVTEVWGPPGAGKTALGIQLAAHCLNQRGRVLWVDGFHRLPIERLRSVLGKATGEGDGADLGRLDGFTHYMCPTLPHLIALLCRPTGSCIPPGTSLVVVDSLSALVNHAFPKLPEARAAKDANVNKGPSAHARRMQVLHHIIGSFQKLAATRDLAVVVLTQCATKMQAERGATLTPAINANVWEQGMSSRLVLFRDWLGQSSDTPGAHLAALQKLNGKMVRGPIVGICAFRVTPNGLVAVEDEDGTQSRTLDSNPAQKRKLGETDFEVADSEDEEYGWDDDDELPPMPSQWQGSEDLLLTREPGRDSDDDEDEGDEDPSDTKNGDNQGPADVESPPEGQIMIPRSDS</sequence>
<dbReference type="GO" id="GO:0005524">
    <property type="term" value="F:ATP binding"/>
    <property type="evidence" value="ECO:0007669"/>
    <property type="project" value="UniProtKB-KW"/>
</dbReference>
<dbReference type="SUPFAM" id="SSF52540">
    <property type="entry name" value="P-loop containing nucleoside triphosphate hydrolases"/>
    <property type="match status" value="1"/>
</dbReference>
<reference evidence="9" key="1">
    <citation type="journal article" date="2023" name="Mol. Phylogenet. Evol.">
        <title>Genome-scale phylogeny and comparative genomics of the fungal order Sordariales.</title>
        <authorList>
            <person name="Hensen N."/>
            <person name="Bonometti L."/>
            <person name="Westerberg I."/>
            <person name="Brannstrom I.O."/>
            <person name="Guillou S."/>
            <person name="Cros-Aarteil S."/>
            <person name="Calhoun S."/>
            <person name="Haridas S."/>
            <person name="Kuo A."/>
            <person name="Mondo S."/>
            <person name="Pangilinan J."/>
            <person name="Riley R."/>
            <person name="LaButti K."/>
            <person name="Andreopoulos B."/>
            <person name="Lipzen A."/>
            <person name="Chen C."/>
            <person name="Yan M."/>
            <person name="Daum C."/>
            <person name="Ng V."/>
            <person name="Clum A."/>
            <person name="Steindorff A."/>
            <person name="Ohm R.A."/>
            <person name="Martin F."/>
            <person name="Silar P."/>
            <person name="Natvig D.O."/>
            <person name="Lalanne C."/>
            <person name="Gautier V."/>
            <person name="Ament-Velasquez S.L."/>
            <person name="Kruys A."/>
            <person name="Hutchinson M.I."/>
            <person name="Powell A.J."/>
            <person name="Barry K."/>
            <person name="Miller A.N."/>
            <person name="Grigoriev I.V."/>
            <person name="Debuchy R."/>
            <person name="Gladieux P."/>
            <person name="Hiltunen Thoren M."/>
            <person name="Johannesson H."/>
        </authorList>
    </citation>
    <scope>NUCLEOTIDE SEQUENCE</scope>
    <source>
        <strain evidence="9">CBS 141.50</strain>
    </source>
</reference>
<keyword evidence="5" id="KW-0234">DNA repair</keyword>
<dbReference type="GO" id="GO:0000707">
    <property type="term" value="P:meiotic DNA recombinase assembly"/>
    <property type="evidence" value="ECO:0007669"/>
    <property type="project" value="TreeGrafter"/>
</dbReference>
<dbReference type="InterPro" id="IPR049428">
    <property type="entry name" value="RecA-like_N"/>
</dbReference>
<keyword evidence="9" id="KW-0378">Hydrolase</keyword>
<organism evidence="9 10">
    <name type="scientific">Dichotomopilus funicola</name>
    <dbReference type="NCBI Taxonomy" id="1934379"/>
    <lineage>
        <taxon>Eukaryota</taxon>
        <taxon>Fungi</taxon>
        <taxon>Dikarya</taxon>
        <taxon>Ascomycota</taxon>
        <taxon>Pezizomycotina</taxon>
        <taxon>Sordariomycetes</taxon>
        <taxon>Sordariomycetidae</taxon>
        <taxon>Sordariales</taxon>
        <taxon>Chaetomiaceae</taxon>
        <taxon>Dichotomopilus</taxon>
    </lineage>
</organism>
<dbReference type="GO" id="GO:0005657">
    <property type="term" value="C:replication fork"/>
    <property type="evidence" value="ECO:0007669"/>
    <property type="project" value="TreeGrafter"/>
</dbReference>
<feature type="compositionally biased region" description="Polar residues" evidence="7">
    <location>
        <begin position="317"/>
        <end position="326"/>
    </location>
</feature>
<evidence type="ECO:0000256" key="4">
    <source>
        <dbReference type="ARBA" id="ARBA00022840"/>
    </source>
</evidence>
<accession>A0AAN6V1Z8</accession>
<keyword evidence="3" id="KW-0227">DNA damage</keyword>
<dbReference type="EMBL" id="MU853587">
    <property type="protein sequence ID" value="KAK4143372.1"/>
    <property type="molecule type" value="Genomic_DNA"/>
</dbReference>
<dbReference type="InterPro" id="IPR052093">
    <property type="entry name" value="HR_Repair_Mediator"/>
</dbReference>
<dbReference type="Pfam" id="PF00154">
    <property type="entry name" value="RecA_N"/>
    <property type="match status" value="1"/>
</dbReference>
<dbReference type="Gene3D" id="3.40.50.300">
    <property type="entry name" value="P-loop containing nucleotide triphosphate hydrolases"/>
    <property type="match status" value="1"/>
</dbReference>
<dbReference type="PANTHER" id="PTHR46239">
    <property type="entry name" value="DNA REPAIR PROTEIN RAD51 HOMOLOG 3 RAD51C"/>
    <property type="match status" value="1"/>
</dbReference>
<evidence type="ECO:0000256" key="3">
    <source>
        <dbReference type="ARBA" id="ARBA00022763"/>
    </source>
</evidence>
<keyword evidence="10" id="KW-1185">Reference proteome</keyword>
<dbReference type="GO" id="GO:0000400">
    <property type="term" value="F:four-way junction DNA binding"/>
    <property type="evidence" value="ECO:0007669"/>
    <property type="project" value="TreeGrafter"/>
</dbReference>
<keyword evidence="4" id="KW-0067">ATP-binding</keyword>
<dbReference type="Proteomes" id="UP001302676">
    <property type="component" value="Unassembled WGS sequence"/>
</dbReference>
<dbReference type="PROSITE" id="PS50162">
    <property type="entry name" value="RECA_2"/>
    <property type="match status" value="1"/>
</dbReference>
<feature type="domain" description="RecA family profile 1" evidence="8">
    <location>
        <begin position="45"/>
        <end position="232"/>
    </location>
</feature>
<dbReference type="AlphaFoldDB" id="A0AAN6V1Z8"/>
<proteinExistence type="predicted"/>
<evidence type="ECO:0000313" key="10">
    <source>
        <dbReference type="Proteomes" id="UP001302676"/>
    </source>
</evidence>
<protein>
    <submittedName>
        <fullName evidence="9">P-loop containing nucleoside triphosphate hydrolase protein</fullName>
    </submittedName>
</protein>
<comment type="caution">
    <text evidence="9">The sequence shown here is derived from an EMBL/GenBank/DDBJ whole genome shotgun (WGS) entry which is preliminary data.</text>
</comment>
<dbReference type="GO" id="GO:0008821">
    <property type="term" value="F:crossover junction DNA endonuclease activity"/>
    <property type="evidence" value="ECO:0007669"/>
    <property type="project" value="TreeGrafter"/>
</dbReference>
<evidence type="ECO:0000256" key="6">
    <source>
        <dbReference type="ARBA" id="ARBA00023242"/>
    </source>
</evidence>
<dbReference type="GO" id="GO:0140664">
    <property type="term" value="F:ATP-dependent DNA damage sensor activity"/>
    <property type="evidence" value="ECO:0007669"/>
    <property type="project" value="InterPro"/>
</dbReference>
<dbReference type="PANTHER" id="PTHR46239:SF1">
    <property type="entry name" value="DNA REPAIR PROTEIN RAD51 HOMOLOG 3"/>
    <property type="match status" value="1"/>
</dbReference>
<gene>
    <name evidence="9" type="ORF">C8A04DRAFT_12485</name>
</gene>
<comment type="subcellular location">
    <subcellularLocation>
        <location evidence="1">Nucleus</location>
    </subcellularLocation>
</comment>
<keyword evidence="6" id="KW-0539">Nucleus</keyword>
<feature type="compositionally biased region" description="Acidic residues" evidence="7">
    <location>
        <begin position="377"/>
        <end position="388"/>
    </location>
</feature>
<keyword evidence="2" id="KW-0547">Nucleotide-binding</keyword>
<dbReference type="GeneID" id="87813970"/>
<dbReference type="InterPro" id="IPR020588">
    <property type="entry name" value="RecA_ATP-bd"/>
</dbReference>
<dbReference type="GO" id="GO:0033065">
    <property type="term" value="C:Rad51C-XRCC3 complex"/>
    <property type="evidence" value="ECO:0007669"/>
    <property type="project" value="TreeGrafter"/>
</dbReference>
<evidence type="ECO:0000259" key="8">
    <source>
        <dbReference type="PROSITE" id="PS50162"/>
    </source>
</evidence>
<feature type="compositionally biased region" description="Acidic residues" evidence="7">
    <location>
        <begin position="334"/>
        <end position="354"/>
    </location>
</feature>